<name>A0A382TLR7_9ZZZZ</name>
<proteinExistence type="predicted"/>
<organism evidence="1">
    <name type="scientific">marine metagenome</name>
    <dbReference type="NCBI Taxonomy" id="408172"/>
    <lineage>
        <taxon>unclassified sequences</taxon>
        <taxon>metagenomes</taxon>
        <taxon>ecological metagenomes</taxon>
    </lineage>
</organism>
<accession>A0A382TLR7</accession>
<gene>
    <name evidence="1" type="ORF">METZ01_LOCUS375757</name>
</gene>
<dbReference type="AlphaFoldDB" id="A0A382TLR7"/>
<protein>
    <submittedName>
        <fullName evidence="1">Uncharacterized protein</fullName>
    </submittedName>
</protein>
<evidence type="ECO:0000313" key="1">
    <source>
        <dbReference type="EMBL" id="SVD22903.1"/>
    </source>
</evidence>
<sequence length="84" mass="9495">MIMTERLATKFVLTWKDEDSNRVNSKEFVNEIGKDHSGSMAALNMAHVIDGNGWPWIIEKNGETMCHGWGGDLLDRGRLFPTCN</sequence>
<dbReference type="EMBL" id="UINC01137518">
    <property type="protein sequence ID" value="SVD22903.1"/>
    <property type="molecule type" value="Genomic_DNA"/>
</dbReference>
<reference evidence="1" key="1">
    <citation type="submission" date="2018-05" db="EMBL/GenBank/DDBJ databases">
        <authorList>
            <person name="Lanie J.A."/>
            <person name="Ng W.-L."/>
            <person name="Kazmierczak K.M."/>
            <person name="Andrzejewski T.M."/>
            <person name="Davidsen T.M."/>
            <person name="Wayne K.J."/>
            <person name="Tettelin H."/>
            <person name="Glass J.I."/>
            <person name="Rusch D."/>
            <person name="Podicherti R."/>
            <person name="Tsui H.-C.T."/>
            <person name="Winkler M.E."/>
        </authorList>
    </citation>
    <scope>NUCLEOTIDE SEQUENCE</scope>
</reference>